<protein>
    <submittedName>
        <fullName evidence="2">Uncharacterized protein</fullName>
    </submittedName>
</protein>
<evidence type="ECO:0000313" key="3">
    <source>
        <dbReference type="Proteomes" id="UP000027215"/>
    </source>
</evidence>
<sequence length="45" mass="4996">MWPERGSDITNTHPFSQTTLHQRITSTATYNARATPGPDDHITAT</sequence>
<evidence type="ECO:0000313" key="2">
    <source>
        <dbReference type="EMBL" id="AIC11200.1"/>
    </source>
</evidence>
<dbReference type="EMBL" id="CP006696">
    <property type="protein sequence ID" value="AIC11200.1"/>
    <property type="molecule type" value="Genomic_DNA"/>
</dbReference>
<dbReference type="PATRIC" id="fig|155920.8.peg.1425"/>
<dbReference type="Proteomes" id="UP000027215">
    <property type="component" value="Chromosome"/>
</dbReference>
<gene>
    <name evidence="2" type="ORF">D934_06080</name>
</gene>
<feature type="compositionally biased region" description="Polar residues" evidence="1">
    <location>
        <begin position="8"/>
        <end position="32"/>
    </location>
</feature>
<accession>A0A060H7A0</accession>
<name>A0A060H7A0_XYLFS</name>
<dbReference type="HOGENOM" id="CLU_3207171_0_0_6"/>
<dbReference type="KEGG" id="xfs:D934_06080"/>
<reference evidence="2 3" key="1">
    <citation type="submission" date="2013-08" db="EMBL/GenBank/DDBJ databases">
        <authorList>
            <person name="Stouthamer R."/>
            <person name="Nunney L."/>
        </authorList>
    </citation>
    <scope>NUCLEOTIDE SEQUENCE [LARGE SCALE GENOMIC DNA]</scope>
    <source>
        <strain evidence="3">ann-1</strain>
    </source>
</reference>
<feature type="region of interest" description="Disordered" evidence="1">
    <location>
        <begin position="1"/>
        <end position="45"/>
    </location>
</feature>
<proteinExistence type="predicted"/>
<dbReference type="AlphaFoldDB" id="A0A060H7A0"/>
<organism evidence="2 3">
    <name type="scientific">Xylella fastidiosa subsp. sandyi Ann-1</name>
    <dbReference type="NCBI Taxonomy" id="155920"/>
    <lineage>
        <taxon>Bacteria</taxon>
        <taxon>Pseudomonadati</taxon>
        <taxon>Pseudomonadota</taxon>
        <taxon>Gammaproteobacteria</taxon>
        <taxon>Lysobacterales</taxon>
        <taxon>Lysobacteraceae</taxon>
        <taxon>Xylella</taxon>
    </lineage>
</organism>
<evidence type="ECO:0000256" key="1">
    <source>
        <dbReference type="SAM" id="MobiDB-lite"/>
    </source>
</evidence>